<accession>A0ABX1TGT9</accession>
<keyword evidence="10" id="KW-1185">Reference proteome</keyword>
<dbReference type="EMBL" id="SPMZ01000014">
    <property type="protein sequence ID" value="NMQ18593.1"/>
    <property type="molecule type" value="Genomic_DNA"/>
</dbReference>
<evidence type="ECO:0000256" key="2">
    <source>
        <dbReference type="ARBA" id="ARBA00022692"/>
    </source>
</evidence>
<keyword evidence="2 7" id="KW-0812">Transmembrane</keyword>
<dbReference type="SMART" id="SM00271">
    <property type="entry name" value="DnaJ"/>
    <property type="match status" value="1"/>
</dbReference>
<evidence type="ECO:0000256" key="1">
    <source>
        <dbReference type="ARBA" id="ARBA00004167"/>
    </source>
</evidence>
<comment type="caution">
    <text evidence="9">The sequence shown here is derived from an EMBL/GenBank/DDBJ whole genome shotgun (WGS) entry which is preliminary data.</text>
</comment>
<evidence type="ECO:0000256" key="4">
    <source>
        <dbReference type="ARBA" id="ARBA00023136"/>
    </source>
</evidence>
<evidence type="ECO:0000256" key="3">
    <source>
        <dbReference type="ARBA" id="ARBA00022989"/>
    </source>
</evidence>
<feature type="domain" description="J" evidence="8">
    <location>
        <begin position="182"/>
        <end position="233"/>
    </location>
</feature>
<dbReference type="CDD" id="cd06257">
    <property type="entry name" value="DnaJ"/>
    <property type="match status" value="1"/>
</dbReference>
<evidence type="ECO:0000313" key="9">
    <source>
        <dbReference type="EMBL" id="NMQ18593.1"/>
    </source>
</evidence>
<dbReference type="Pfam" id="PF00226">
    <property type="entry name" value="DnaJ"/>
    <property type="match status" value="1"/>
</dbReference>
<keyword evidence="3 7" id="KW-1133">Transmembrane helix</keyword>
<evidence type="ECO:0000256" key="7">
    <source>
        <dbReference type="SAM" id="Phobius"/>
    </source>
</evidence>
<sequence>MLIRVLLVAAVLIGLYLLVRKLRRSGSIARLPRLLAAAGIAGFLMLLTVRGGAEIAVPLLAVLAPLLLRWLQLPSPSSTTTGQASPNQSAVTTRFLDMTLDHASGVMSGTVREGRFAGRSLQDLTLPELLELWRECQSDPQSTAVLEAYLDRHADASWRDQADIGRKDRTQATENNRMDRAEAYRVLGLQPSAGRDEIQAAYRRLIQRVHPDQGGSSDLAARINQARDVLLRR</sequence>
<gene>
    <name evidence="9" type="ORF">E4P82_04890</name>
</gene>
<dbReference type="PANTHER" id="PTHR12763">
    <property type="match status" value="1"/>
</dbReference>
<dbReference type="PANTHER" id="PTHR12763:SF28">
    <property type="entry name" value="GEO10507P1-RELATED"/>
    <property type="match status" value="1"/>
</dbReference>
<dbReference type="RefSeq" id="WP_169247851.1">
    <property type="nucleotide sequence ID" value="NZ_SPMZ01000014.1"/>
</dbReference>
<comment type="similarity">
    <text evidence="6">Belongs to the TIM14 family.</text>
</comment>
<evidence type="ECO:0000256" key="6">
    <source>
        <dbReference type="ARBA" id="ARBA00038105"/>
    </source>
</evidence>
<dbReference type="Gene3D" id="1.10.287.110">
    <property type="entry name" value="DnaJ domain"/>
    <property type="match status" value="1"/>
</dbReference>
<dbReference type="SUPFAM" id="SSF46565">
    <property type="entry name" value="Chaperone J-domain"/>
    <property type="match status" value="1"/>
</dbReference>
<comment type="subcellular location">
    <subcellularLocation>
        <location evidence="1">Membrane</location>
        <topology evidence="1">Single-pass membrane protein</topology>
    </subcellularLocation>
</comment>
<evidence type="ECO:0000259" key="8">
    <source>
        <dbReference type="PROSITE" id="PS50076"/>
    </source>
</evidence>
<keyword evidence="4 7" id="KW-0472">Membrane</keyword>
<feature type="transmembrane region" description="Helical" evidence="7">
    <location>
        <begin position="34"/>
        <end position="49"/>
    </location>
</feature>
<dbReference type="InterPro" id="IPR036869">
    <property type="entry name" value="J_dom_sf"/>
</dbReference>
<evidence type="ECO:0000256" key="5">
    <source>
        <dbReference type="ARBA" id="ARBA00023186"/>
    </source>
</evidence>
<keyword evidence="5" id="KW-0143">Chaperone</keyword>
<name>A0ABX1TGT9_9GAMM</name>
<protein>
    <submittedName>
        <fullName evidence="9">Molecular chaperone DnaJ</fullName>
    </submittedName>
</protein>
<evidence type="ECO:0000313" key="10">
    <source>
        <dbReference type="Proteomes" id="UP000760480"/>
    </source>
</evidence>
<feature type="transmembrane region" description="Helical" evidence="7">
    <location>
        <begin position="6"/>
        <end position="22"/>
    </location>
</feature>
<dbReference type="Proteomes" id="UP000760480">
    <property type="component" value="Unassembled WGS sequence"/>
</dbReference>
<dbReference type="PRINTS" id="PR00625">
    <property type="entry name" value="JDOMAIN"/>
</dbReference>
<dbReference type="InterPro" id="IPR001623">
    <property type="entry name" value="DnaJ_domain"/>
</dbReference>
<reference evidence="9 10" key="1">
    <citation type="submission" date="2019-03" db="EMBL/GenBank/DDBJ databases">
        <title>Metabolic reconstructions from genomes of highly enriched 'Candidatus Accumulibacter' and 'Candidatus Competibacter' bioreactor populations.</title>
        <authorList>
            <person name="Annavajhala M.K."/>
            <person name="Welles L."/>
            <person name="Abbas B."/>
            <person name="Sorokin D."/>
            <person name="Park H."/>
            <person name="Van Loosdrecht M."/>
            <person name="Chandran K."/>
        </authorList>
    </citation>
    <scope>NUCLEOTIDE SEQUENCE [LARGE SCALE GENOMIC DNA]</scope>
    <source>
        <strain evidence="9 10">SBR_G</strain>
    </source>
</reference>
<dbReference type="PROSITE" id="PS50076">
    <property type="entry name" value="DNAJ_2"/>
    <property type="match status" value="1"/>
</dbReference>
<organism evidence="9 10">
    <name type="scientific">Candidatus Competibacter phosphatis</name>
    <dbReference type="NCBI Taxonomy" id="221280"/>
    <lineage>
        <taxon>Bacteria</taxon>
        <taxon>Pseudomonadati</taxon>
        <taxon>Pseudomonadota</taxon>
        <taxon>Gammaproteobacteria</taxon>
        <taxon>Candidatus Competibacteraceae</taxon>
        <taxon>Candidatus Competibacter</taxon>
    </lineage>
</organism>
<proteinExistence type="inferred from homology"/>